<feature type="domain" description="DUF3850" evidence="1">
    <location>
        <begin position="1"/>
        <end position="61"/>
    </location>
</feature>
<name>A0ABM6BKC0_YERET</name>
<dbReference type="InterPro" id="IPR015947">
    <property type="entry name" value="PUA-like_sf"/>
</dbReference>
<evidence type="ECO:0000259" key="1">
    <source>
        <dbReference type="Pfam" id="PF12961"/>
    </source>
</evidence>
<dbReference type="EMBL" id="CP010029">
    <property type="protein sequence ID" value="ANI30186.1"/>
    <property type="molecule type" value="Genomic_DNA"/>
</dbReference>
<dbReference type="InterPro" id="IPR039440">
    <property type="entry name" value="DUF3850"/>
</dbReference>
<accession>A0ABM6BKC0</accession>
<proteinExistence type="predicted"/>
<dbReference type="Pfam" id="PF12961">
    <property type="entry name" value="DUF3850"/>
    <property type="match status" value="1"/>
</dbReference>
<sequence>MPEYYQAVIDGRKKAELRKNDRYYSIGDYLLLAEWDFKRDIYTGRKVVVEVTDITLCDFAAPNFVMLSFDGIDSIDVYSFDGDIPF</sequence>
<dbReference type="SUPFAM" id="SSF88697">
    <property type="entry name" value="PUA domain-like"/>
    <property type="match status" value="1"/>
</dbReference>
<keyword evidence="3" id="KW-1185">Reference proteome</keyword>
<protein>
    <recommendedName>
        <fullName evidence="1">DUF3850 domain-containing protein</fullName>
    </recommendedName>
</protein>
<evidence type="ECO:0000313" key="3">
    <source>
        <dbReference type="Proteomes" id="UP000266744"/>
    </source>
</evidence>
<dbReference type="Proteomes" id="UP000266744">
    <property type="component" value="Chromosome"/>
</dbReference>
<organism evidence="2 3">
    <name type="scientific">Yersinia entomophaga</name>
    <dbReference type="NCBI Taxonomy" id="935293"/>
    <lineage>
        <taxon>Bacteria</taxon>
        <taxon>Pseudomonadati</taxon>
        <taxon>Pseudomonadota</taxon>
        <taxon>Gammaproteobacteria</taxon>
        <taxon>Enterobacterales</taxon>
        <taxon>Yersiniaceae</taxon>
        <taxon>Yersinia</taxon>
    </lineage>
</organism>
<evidence type="ECO:0000313" key="2">
    <source>
        <dbReference type="EMBL" id="ANI30186.1"/>
    </source>
</evidence>
<reference evidence="2 3" key="1">
    <citation type="journal article" date="2016" name="Toxins">
        <title>The Draft Genome Sequence of the Yersinia entomophaga Entomopathogenic Type Strain MH96T.</title>
        <authorList>
            <person name="Hurst M.R."/>
            <person name="Beattie A."/>
            <person name="Altermann E."/>
            <person name="Moraga R.M."/>
            <person name="Harper L.A."/>
            <person name="Calder J."/>
            <person name="Laugraud A."/>
        </authorList>
    </citation>
    <scope>NUCLEOTIDE SEQUENCE [LARGE SCALE GENOMIC DNA]</scope>
    <source>
        <strain evidence="2 3">MH96</strain>
    </source>
</reference>
<gene>
    <name evidence="2" type="ORF">PL78_10170</name>
</gene>
<dbReference type="Gene3D" id="2.30.130.30">
    <property type="entry name" value="Hypothetical protein"/>
    <property type="match status" value="1"/>
</dbReference>